<feature type="binding site" evidence="8">
    <location>
        <position position="13"/>
    </location>
    <ligand>
        <name>Zn(2+)</name>
        <dbReference type="ChEBI" id="CHEBI:29105"/>
    </ligand>
</feature>
<evidence type="ECO:0000259" key="11">
    <source>
        <dbReference type="PROSITE" id="PS51915"/>
    </source>
</evidence>
<dbReference type="Pfam" id="PF13894">
    <property type="entry name" value="zf-C2H2_4"/>
    <property type="match status" value="1"/>
</dbReference>
<dbReference type="Gene3D" id="3.40.1800.20">
    <property type="match status" value="1"/>
</dbReference>
<evidence type="ECO:0000256" key="1">
    <source>
        <dbReference type="ARBA" id="ARBA00004123"/>
    </source>
</evidence>
<keyword evidence="6" id="KW-0539">Nucleus</keyword>
<dbReference type="PROSITE" id="PS00028">
    <property type="entry name" value="ZINC_FINGER_C2H2_1"/>
    <property type="match status" value="8"/>
</dbReference>
<evidence type="ECO:0000256" key="6">
    <source>
        <dbReference type="ARBA" id="ARBA00023242"/>
    </source>
</evidence>
<feature type="region of interest" description="Disordered" evidence="9">
    <location>
        <begin position="131"/>
        <end position="160"/>
    </location>
</feature>
<dbReference type="PROSITE" id="PS51915">
    <property type="entry name" value="ZAD"/>
    <property type="match status" value="1"/>
</dbReference>
<name>A0A6J1N431_BICAN</name>
<dbReference type="InterPro" id="IPR050888">
    <property type="entry name" value="ZnF_C2H2-type_TF"/>
</dbReference>
<feature type="domain" description="C2H2-type" evidence="10">
    <location>
        <begin position="363"/>
        <end position="385"/>
    </location>
</feature>
<dbReference type="Proteomes" id="UP001652582">
    <property type="component" value="Chromosome 26"/>
</dbReference>
<dbReference type="RefSeq" id="XP_023939857.2">
    <property type="nucleotide sequence ID" value="XM_024084089.2"/>
</dbReference>
<reference evidence="13" key="1">
    <citation type="submission" date="2025-08" db="UniProtKB">
        <authorList>
            <consortium name="RefSeq"/>
        </authorList>
    </citation>
    <scope>IDENTIFICATION</scope>
</reference>
<evidence type="ECO:0000256" key="8">
    <source>
        <dbReference type="PROSITE-ProRule" id="PRU01263"/>
    </source>
</evidence>
<evidence type="ECO:0000256" key="3">
    <source>
        <dbReference type="ARBA" id="ARBA00022737"/>
    </source>
</evidence>
<evidence type="ECO:0000256" key="2">
    <source>
        <dbReference type="ARBA" id="ARBA00022723"/>
    </source>
</evidence>
<feature type="domain" description="C2H2-type" evidence="10">
    <location>
        <begin position="389"/>
        <end position="411"/>
    </location>
</feature>
<feature type="domain" description="C2H2-type" evidence="10">
    <location>
        <begin position="505"/>
        <end position="532"/>
    </location>
</feature>
<feature type="domain" description="C2H2-type" evidence="10">
    <location>
        <begin position="477"/>
        <end position="505"/>
    </location>
</feature>
<protein>
    <submittedName>
        <fullName evidence="13">Zinc finger protein 28 isoform X2</fullName>
    </submittedName>
</protein>
<dbReference type="Pfam" id="PF00096">
    <property type="entry name" value="zf-C2H2"/>
    <property type="match status" value="2"/>
</dbReference>
<dbReference type="SMART" id="SM00868">
    <property type="entry name" value="zf-AD"/>
    <property type="match status" value="1"/>
</dbReference>
<proteinExistence type="predicted"/>
<dbReference type="SUPFAM" id="SSF57667">
    <property type="entry name" value="beta-beta-alpha zinc fingers"/>
    <property type="match status" value="4"/>
</dbReference>
<evidence type="ECO:0000256" key="9">
    <source>
        <dbReference type="SAM" id="MobiDB-lite"/>
    </source>
</evidence>
<sequence>MEGVLSDGMCRCCASEGSFKDFQVPYQWMGAEEIYANMLKDCFDLTLSISEEINNGGICEVCITQLRNACNFKRQVQKTEEKFKRKMEESSFKTDSIKMEVTRFDDDDSNMSADEFSSQEYEVPIKVEKLDEKPRKRQAAAKASTSKAKKSKASAETSVKRGKSDLKLEVVVKQEPASDHEEDQLIIKIEPEVEGTVQMEPEKLTPSIIAHGSNQPRVKPIPIIKKRYMSDKTSKSDGAAELVKHLKNIRTIMLHSTATPIRHYDGTGYVCMLCPKLYPTVPDLKEHVLEEHDEIDKSSCMEGYTSRNFLVKLDITNLYCLLCYNKIDTLENLMEHLAGEHKKAIHTDIPNHILPFKFIENKFNCLYCPKVFEHFKHVQEHMNIHYTNYVCDLCNATFVNKQLLNRHALKHRTGEFKCTQCPKIYSTNRKRLDHEKFIHNDGLSKRNKCPHCEARFSSYAKKRSHMVEEHGVEPLSIKCDYCKRTFTTRSRWYNHNKRHHADLKHKCEHCDQKFSLQSDLEKHLEKHSSIREYKCDVCHKAYSRKYTLRNHMNIHENIRQYKCEFCSSSFVQKWTWKVHMKNIHKIIAT</sequence>
<dbReference type="OrthoDB" id="6077919at2759"/>
<feature type="domain" description="C2H2-type" evidence="10">
    <location>
        <begin position="561"/>
        <end position="584"/>
    </location>
</feature>
<comment type="subcellular location">
    <subcellularLocation>
        <location evidence="1">Nucleus</location>
    </subcellularLocation>
</comment>
<dbReference type="PROSITE" id="PS50157">
    <property type="entry name" value="ZINC_FINGER_C2H2_2"/>
    <property type="match status" value="7"/>
</dbReference>
<feature type="binding site" evidence="8">
    <location>
        <position position="62"/>
    </location>
    <ligand>
        <name>Zn(2+)</name>
        <dbReference type="ChEBI" id="CHEBI:29105"/>
    </ligand>
</feature>
<dbReference type="GeneID" id="112047132"/>
<keyword evidence="12" id="KW-1185">Reference proteome</keyword>
<evidence type="ECO:0000313" key="13">
    <source>
        <dbReference type="RefSeq" id="XP_023939857.2"/>
    </source>
</evidence>
<feature type="binding site" evidence="8">
    <location>
        <position position="59"/>
    </location>
    <ligand>
        <name>Zn(2+)</name>
        <dbReference type="ChEBI" id="CHEBI:29105"/>
    </ligand>
</feature>
<dbReference type="SMART" id="SM00355">
    <property type="entry name" value="ZnF_C2H2"/>
    <property type="match status" value="10"/>
</dbReference>
<dbReference type="PANTHER" id="PTHR24406">
    <property type="entry name" value="TRANSCRIPTIONAL REPRESSOR CTCFL-RELATED"/>
    <property type="match status" value="1"/>
</dbReference>
<keyword evidence="3" id="KW-0677">Repeat</keyword>
<feature type="domain" description="C2H2-type" evidence="10">
    <location>
        <begin position="533"/>
        <end position="560"/>
    </location>
</feature>
<evidence type="ECO:0000256" key="4">
    <source>
        <dbReference type="ARBA" id="ARBA00022771"/>
    </source>
</evidence>
<accession>A0A6J1N431</accession>
<dbReference type="AlphaFoldDB" id="A0A6J1N431"/>
<keyword evidence="4 7" id="KW-0863">Zinc-finger</keyword>
<evidence type="ECO:0000259" key="10">
    <source>
        <dbReference type="PROSITE" id="PS50157"/>
    </source>
</evidence>
<organism evidence="12 13">
    <name type="scientific">Bicyclus anynana</name>
    <name type="common">Squinting bush brown butterfly</name>
    <dbReference type="NCBI Taxonomy" id="110368"/>
    <lineage>
        <taxon>Eukaryota</taxon>
        <taxon>Metazoa</taxon>
        <taxon>Ecdysozoa</taxon>
        <taxon>Arthropoda</taxon>
        <taxon>Hexapoda</taxon>
        <taxon>Insecta</taxon>
        <taxon>Pterygota</taxon>
        <taxon>Neoptera</taxon>
        <taxon>Endopterygota</taxon>
        <taxon>Lepidoptera</taxon>
        <taxon>Glossata</taxon>
        <taxon>Ditrysia</taxon>
        <taxon>Papilionoidea</taxon>
        <taxon>Nymphalidae</taxon>
        <taxon>Satyrinae</taxon>
        <taxon>Satyrini</taxon>
        <taxon>Mycalesina</taxon>
        <taxon>Bicyclus</taxon>
    </lineage>
</organism>
<keyword evidence="5 8" id="KW-0862">Zinc</keyword>
<gene>
    <name evidence="13" type="primary">LOC112047132</name>
</gene>
<dbReference type="Gene3D" id="3.30.160.60">
    <property type="entry name" value="Classic Zinc Finger"/>
    <property type="match status" value="5"/>
</dbReference>
<dbReference type="InterPro" id="IPR013087">
    <property type="entry name" value="Znf_C2H2_type"/>
</dbReference>
<feature type="domain" description="ZAD" evidence="11">
    <location>
        <begin position="8"/>
        <end position="86"/>
    </location>
</feature>
<feature type="binding site" evidence="8">
    <location>
        <position position="10"/>
    </location>
    <ligand>
        <name>Zn(2+)</name>
        <dbReference type="ChEBI" id="CHEBI:29105"/>
    </ligand>
</feature>
<evidence type="ECO:0000256" key="7">
    <source>
        <dbReference type="PROSITE-ProRule" id="PRU00042"/>
    </source>
</evidence>
<keyword evidence="2 8" id="KW-0479">Metal-binding</keyword>
<evidence type="ECO:0000313" key="12">
    <source>
        <dbReference type="Proteomes" id="UP001652582"/>
    </source>
</evidence>
<evidence type="ECO:0000256" key="5">
    <source>
        <dbReference type="ARBA" id="ARBA00022833"/>
    </source>
</evidence>
<dbReference type="GO" id="GO:0008270">
    <property type="term" value="F:zinc ion binding"/>
    <property type="evidence" value="ECO:0007669"/>
    <property type="project" value="UniProtKB-UniRule"/>
</dbReference>
<feature type="domain" description="C2H2-type" evidence="10">
    <location>
        <begin position="416"/>
        <end position="439"/>
    </location>
</feature>
<dbReference type="InterPro" id="IPR012934">
    <property type="entry name" value="Znf_AD"/>
</dbReference>
<dbReference type="GO" id="GO:0005634">
    <property type="term" value="C:nucleus"/>
    <property type="evidence" value="ECO:0007669"/>
    <property type="project" value="InterPro"/>
</dbReference>
<dbReference type="InterPro" id="IPR036236">
    <property type="entry name" value="Znf_C2H2_sf"/>
</dbReference>